<dbReference type="InterPro" id="IPR002048">
    <property type="entry name" value="EF_hand_dom"/>
</dbReference>
<dbReference type="SUPFAM" id="SSF47473">
    <property type="entry name" value="EF-hand"/>
    <property type="match status" value="1"/>
</dbReference>
<dbReference type="EMBL" id="BMAU01021178">
    <property type="protein sequence ID" value="GFX94626.1"/>
    <property type="molecule type" value="Genomic_DNA"/>
</dbReference>
<proteinExistence type="predicted"/>
<dbReference type="Gene3D" id="1.10.238.10">
    <property type="entry name" value="EF-hand"/>
    <property type="match status" value="2"/>
</dbReference>
<sequence>MTSEGFLKTGTLILKKDPGKSSSYEIFTEKQIAEAFEVFDEDRKGKAKLKHLGTIVRAVGRVPTLQDLEDLASKVEDEEYPGYFRLPKLLPYLTEILMKDDWKSSTEEGMIRAFRILDADRNGVLENAFLRKLFTEQGDNFSSEEMEKFLNTFSNPSGNINYKELCADLVASQMFDIAESRRKIREKLVDDRYRMC</sequence>
<evidence type="ECO:0000313" key="3">
    <source>
        <dbReference type="Proteomes" id="UP000887159"/>
    </source>
</evidence>
<feature type="domain" description="EF-hand" evidence="1">
    <location>
        <begin position="27"/>
        <end position="62"/>
    </location>
</feature>
<accession>A0A8X6RN96</accession>
<evidence type="ECO:0000313" key="2">
    <source>
        <dbReference type="EMBL" id="GFX94626.1"/>
    </source>
</evidence>
<organism evidence="2 3">
    <name type="scientific">Trichonephila clavipes</name>
    <name type="common">Golden silk orbweaver</name>
    <name type="synonym">Nephila clavipes</name>
    <dbReference type="NCBI Taxonomy" id="2585209"/>
    <lineage>
        <taxon>Eukaryota</taxon>
        <taxon>Metazoa</taxon>
        <taxon>Ecdysozoa</taxon>
        <taxon>Arthropoda</taxon>
        <taxon>Chelicerata</taxon>
        <taxon>Arachnida</taxon>
        <taxon>Araneae</taxon>
        <taxon>Araneomorphae</taxon>
        <taxon>Entelegynae</taxon>
        <taxon>Araneoidea</taxon>
        <taxon>Nephilidae</taxon>
        <taxon>Trichonephila</taxon>
    </lineage>
</organism>
<reference evidence="2" key="1">
    <citation type="submission" date="2020-08" db="EMBL/GenBank/DDBJ databases">
        <title>Multicomponent nature underlies the extraordinary mechanical properties of spider dragline silk.</title>
        <authorList>
            <person name="Kono N."/>
            <person name="Nakamura H."/>
            <person name="Mori M."/>
            <person name="Yoshida Y."/>
            <person name="Ohtoshi R."/>
            <person name="Malay A.D."/>
            <person name="Moran D.A.P."/>
            <person name="Tomita M."/>
            <person name="Numata K."/>
            <person name="Arakawa K."/>
        </authorList>
    </citation>
    <scope>NUCLEOTIDE SEQUENCE</scope>
</reference>
<feature type="domain" description="EF-hand" evidence="1">
    <location>
        <begin position="105"/>
        <end position="140"/>
    </location>
</feature>
<keyword evidence="3" id="KW-1185">Reference proteome</keyword>
<dbReference type="PROSITE" id="PS50222">
    <property type="entry name" value="EF_HAND_2"/>
    <property type="match status" value="2"/>
</dbReference>
<dbReference type="FunFam" id="1.10.238.10:FF:000001">
    <property type="entry name" value="Calmodulin 1"/>
    <property type="match status" value="1"/>
</dbReference>
<dbReference type="PANTHER" id="PTHR46763">
    <property type="entry name" value="DYNEIN REGULATORY COMPLEX PROTEIN 8"/>
    <property type="match status" value="1"/>
</dbReference>
<comment type="caution">
    <text evidence="2">The sequence shown here is derived from an EMBL/GenBank/DDBJ whole genome shotgun (WGS) entry which is preliminary data.</text>
</comment>
<dbReference type="InterPro" id="IPR011992">
    <property type="entry name" value="EF-hand-dom_pair"/>
</dbReference>
<dbReference type="Proteomes" id="UP000887159">
    <property type="component" value="Unassembled WGS sequence"/>
</dbReference>
<protein>
    <submittedName>
        <fullName evidence="2">Dynein regulatory complex protein 8</fullName>
    </submittedName>
</protein>
<dbReference type="Pfam" id="PF13499">
    <property type="entry name" value="EF-hand_7"/>
    <property type="match status" value="1"/>
</dbReference>
<dbReference type="AlphaFoldDB" id="A0A8X6RN96"/>
<gene>
    <name evidence="2" type="primary">Efcab2</name>
    <name evidence="2" type="ORF">TNCV_3088551</name>
</gene>
<dbReference type="PANTHER" id="PTHR46763:SF1">
    <property type="entry name" value="DYNEIN REGULATORY COMPLEX PROTEIN 8"/>
    <property type="match status" value="1"/>
</dbReference>
<name>A0A8X6RN96_TRICX</name>
<evidence type="ECO:0000259" key="1">
    <source>
        <dbReference type="PROSITE" id="PS50222"/>
    </source>
</evidence>
<dbReference type="GO" id="GO:0005509">
    <property type="term" value="F:calcium ion binding"/>
    <property type="evidence" value="ECO:0007669"/>
    <property type="project" value="InterPro"/>
</dbReference>